<dbReference type="EMBL" id="QGKW02002005">
    <property type="protein sequence ID" value="KAF2543446.1"/>
    <property type="molecule type" value="Genomic_DNA"/>
</dbReference>
<evidence type="ECO:0000313" key="2">
    <source>
        <dbReference type="EMBL" id="KAF3601313.1"/>
    </source>
</evidence>
<sequence>MLDGLKLATGLAVSAEQGSEEGSLELLLRGKCVKKNGTHVPSVVNPAQLTKWIQMFRIALCATRATGLHLAN</sequence>
<reference evidence="2" key="2">
    <citation type="submission" date="2019-12" db="EMBL/GenBank/DDBJ databases">
        <title>Genome sequencing and annotation of Brassica cretica.</title>
        <authorList>
            <person name="Studholme D.J."/>
            <person name="Sarris P."/>
        </authorList>
    </citation>
    <scope>NUCLEOTIDE SEQUENCE</scope>
    <source>
        <strain evidence="2">PFS-109/04</strain>
        <tissue evidence="2">Leaf</tissue>
    </source>
</reference>
<protein>
    <submittedName>
        <fullName evidence="1">Uncharacterized protein</fullName>
    </submittedName>
</protein>
<accession>A0A8S9GGS2</accession>
<organism evidence="1 3">
    <name type="scientific">Brassica cretica</name>
    <name type="common">Mustard</name>
    <dbReference type="NCBI Taxonomy" id="69181"/>
    <lineage>
        <taxon>Eukaryota</taxon>
        <taxon>Viridiplantae</taxon>
        <taxon>Streptophyta</taxon>
        <taxon>Embryophyta</taxon>
        <taxon>Tracheophyta</taxon>
        <taxon>Spermatophyta</taxon>
        <taxon>Magnoliopsida</taxon>
        <taxon>eudicotyledons</taxon>
        <taxon>Gunneridae</taxon>
        <taxon>Pentapetalae</taxon>
        <taxon>rosids</taxon>
        <taxon>malvids</taxon>
        <taxon>Brassicales</taxon>
        <taxon>Brassicaceae</taxon>
        <taxon>Brassiceae</taxon>
        <taxon>Brassica</taxon>
    </lineage>
</organism>
<name>A0A8S9GGS2_BRACR</name>
<comment type="caution">
    <text evidence="1">The sequence shown here is derived from an EMBL/GenBank/DDBJ whole genome shotgun (WGS) entry which is preliminary data.</text>
</comment>
<dbReference type="Proteomes" id="UP000712281">
    <property type="component" value="Unassembled WGS sequence"/>
</dbReference>
<dbReference type="AlphaFoldDB" id="A0A8S9GGS2"/>
<dbReference type="EMBL" id="QGKX02000004">
    <property type="protein sequence ID" value="KAF3601313.1"/>
    <property type="molecule type" value="Genomic_DNA"/>
</dbReference>
<gene>
    <name evidence="1" type="ORF">F2Q68_00031843</name>
    <name evidence="2" type="ORF">F2Q69_00037275</name>
</gene>
<evidence type="ECO:0000313" key="1">
    <source>
        <dbReference type="EMBL" id="KAF2543446.1"/>
    </source>
</evidence>
<evidence type="ECO:0000313" key="3">
    <source>
        <dbReference type="Proteomes" id="UP000712281"/>
    </source>
</evidence>
<dbReference type="Proteomes" id="UP000712600">
    <property type="component" value="Unassembled WGS sequence"/>
</dbReference>
<proteinExistence type="predicted"/>
<reference evidence="1" key="1">
    <citation type="submission" date="2019-12" db="EMBL/GenBank/DDBJ databases">
        <title>Genome sequencing and annotation of Brassica cretica.</title>
        <authorList>
            <person name="Studholme D.J."/>
            <person name="Sarris P.F."/>
        </authorList>
    </citation>
    <scope>NUCLEOTIDE SEQUENCE</scope>
    <source>
        <strain evidence="1">PFS-001/15</strain>
        <tissue evidence="1">Leaf</tissue>
    </source>
</reference>